<dbReference type="AlphaFoldDB" id="A0A6A6XUV4"/>
<dbReference type="PANTHER" id="PTHR23501">
    <property type="entry name" value="MAJOR FACILITATOR SUPERFAMILY"/>
    <property type="match status" value="1"/>
</dbReference>
<dbReference type="InterPro" id="IPR010573">
    <property type="entry name" value="MFS_Str1/Tri12-like"/>
</dbReference>
<evidence type="ECO:0000313" key="9">
    <source>
        <dbReference type="Proteomes" id="UP000799757"/>
    </source>
</evidence>
<keyword evidence="3 7" id="KW-0812">Transmembrane</keyword>
<dbReference type="OrthoDB" id="4161376at2759"/>
<feature type="transmembrane region" description="Helical" evidence="7">
    <location>
        <begin position="388"/>
        <end position="411"/>
    </location>
</feature>
<keyword evidence="4 7" id="KW-1133">Transmembrane helix</keyword>
<protein>
    <submittedName>
        <fullName evidence="8">MFS general substrate transporter</fullName>
    </submittedName>
</protein>
<keyword evidence="5 7" id="KW-0472">Membrane</keyword>
<evidence type="ECO:0000256" key="7">
    <source>
        <dbReference type="SAM" id="Phobius"/>
    </source>
</evidence>
<organism evidence="8 9">
    <name type="scientific">Melanomma pulvis-pyrius CBS 109.77</name>
    <dbReference type="NCBI Taxonomy" id="1314802"/>
    <lineage>
        <taxon>Eukaryota</taxon>
        <taxon>Fungi</taxon>
        <taxon>Dikarya</taxon>
        <taxon>Ascomycota</taxon>
        <taxon>Pezizomycotina</taxon>
        <taxon>Dothideomycetes</taxon>
        <taxon>Pleosporomycetidae</taxon>
        <taxon>Pleosporales</taxon>
        <taxon>Melanommataceae</taxon>
        <taxon>Melanomma</taxon>
    </lineage>
</organism>
<dbReference type="GO" id="GO:0005886">
    <property type="term" value="C:plasma membrane"/>
    <property type="evidence" value="ECO:0007669"/>
    <property type="project" value="TreeGrafter"/>
</dbReference>
<dbReference type="Gene3D" id="1.20.1720.10">
    <property type="entry name" value="Multidrug resistance protein D"/>
    <property type="match status" value="1"/>
</dbReference>
<evidence type="ECO:0000256" key="3">
    <source>
        <dbReference type="ARBA" id="ARBA00022692"/>
    </source>
</evidence>
<keyword evidence="9" id="KW-1185">Reference proteome</keyword>
<evidence type="ECO:0000256" key="4">
    <source>
        <dbReference type="ARBA" id="ARBA00022989"/>
    </source>
</evidence>
<accession>A0A6A6XUV4</accession>
<proteinExistence type="predicted"/>
<evidence type="ECO:0000256" key="2">
    <source>
        <dbReference type="ARBA" id="ARBA00022448"/>
    </source>
</evidence>
<feature type="transmembrane region" description="Helical" evidence="7">
    <location>
        <begin position="147"/>
        <end position="173"/>
    </location>
</feature>
<evidence type="ECO:0000256" key="1">
    <source>
        <dbReference type="ARBA" id="ARBA00004141"/>
    </source>
</evidence>
<feature type="transmembrane region" description="Helical" evidence="7">
    <location>
        <begin position="513"/>
        <end position="532"/>
    </location>
</feature>
<feature type="transmembrane region" description="Helical" evidence="7">
    <location>
        <begin position="86"/>
        <end position="104"/>
    </location>
</feature>
<feature type="transmembrane region" description="Helical" evidence="7">
    <location>
        <begin position="291"/>
        <end position="313"/>
    </location>
</feature>
<name>A0A6A6XUV4_9PLEO</name>
<dbReference type="EMBL" id="MU001751">
    <property type="protein sequence ID" value="KAF2800220.1"/>
    <property type="molecule type" value="Genomic_DNA"/>
</dbReference>
<evidence type="ECO:0000313" key="8">
    <source>
        <dbReference type="EMBL" id="KAF2800220.1"/>
    </source>
</evidence>
<dbReference type="SUPFAM" id="SSF103473">
    <property type="entry name" value="MFS general substrate transporter"/>
    <property type="match status" value="1"/>
</dbReference>
<keyword evidence="2" id="KW-0813">Transport</keyword>
<evidence type="ECO:0000256" key="5">
    <source>
        <dbReference type="ARBA" id="ARBA00023136"/>
    </source>
</evidence>
<gene>
    <name evidence="8" type="ORF">K505DRAFT_229228</name>
</gene>
<feature type="transmembrane region" description="Helical" evidence="7">
    <location>
        <begin position="222"/>
        <end position="241"/>
    </location>
</feature>
<dbReference type="Pfam" id="PF06609">
    <property type="entry name" value="TRI12"/>
    <property type="match status" value="1"/>
</dbReference>
<comment type="subcellular location">
    <subcellularLocation>
        <location evidence="1">Membrane</location>
        <topology evidence="1">Multi-pass membrane protein</topology>
    </subcellularLocation>
</comment>
<dbReference type="InterPro" id="IPR036259">
    <property type="entry name" value="MFS_trans_sf"/>
</dbReference>
<dbReference type="PANTHER" id="PTHR23501:SF109">
    <property type="entry name" value="MAJOR FACILITATOR SUPERFAMILY (MFS) PROFILE DOMAIN-CONTAINING PROTEIN-RELATED"/>
    <property type="match status" value="1"/>
</dbReference>
<feature type="transmembrane region" description="Helical" evidence="7">
    <location>
        <begin position="325"/>
        <end position="346"/>
    </location>
</feature>
<feature type="transmembrane region" description="Helical" evidence="7">
    <location>
        <begin position="253"/>
        <end position="270"/>
    </location>
</feature>
<evidence type="ECO:0000256" key="6">
    <source>
        <dbReference type="SAM" id="MobiDB-lite"/>
    </source>
</evidence>
<reference evidence="8" key="1">
    <citation type="journal article" date="2020" name="Stud. Mycol.">
        <title>101 Dothideomycetes genomes: a test case for predicting lifestyles and emergence of pathogens.</title>
        <authorList>
            <person name="Haridas S."/>
            <person name="Albert R."/>
            <person name="Binder M."/>
            <person name="Bloem J."/>
            <person name="Labutti K."/>
            <person name="Salamov A."/>
            <person name="Andreopoulos B."/>
            <person name="Baker S."/>
            <person name="Barry K."/>
            <person name="Bills G."/>
            <person name="Bluhm B."/>
            <person name="Cannon C."/>
            <person name="Castanera R."/>
            <person name="Culley D."/>
            <person name="Daum C."/>
            <person name="Ezra D."/>
            <person name="Gonzalez J."/>
            <person name="Henrissat B."/>
            <person name="Kuo A."/>
            <person name="Liang C."/>
            <person name="Lipzen A."/>
            <person name="Lutzoni F."/>
            <person name="Magnuson J."/>
            <person name="Mondo S."/>
            <person name="Nolan M."/>
            <person name="Ohm R."/>
            <person name="Pangilinan J."/>
            <person name="Park H.-J."/>
            <person name="Ramirez L."/>
            <person name="Alfaro M."/>
            <person name="Sun H."/>
            <person name="Tritt A."/>
            <person name="Yoshinaga Y."/>
            <person name="Zwiers L.-H."/>
            <person name="Turgeon B."/>
            <person name="Goodwin S."/>
            <person name="Spatafora J."/>
            <person name="Crous P."/>
            <person name="Grigoriev I."/>
        </authorList>
    </citation>
    <scope>NUCLEOTIDE SEQUENCE</scope>
    <source>
        <strain evidence="8">CBS 109.77</strain>
    </source>
</reference>
<feature type="transmembrane region" description="Helical" evidence="7">
    <location>
        <begin position="116"/>
        <end position="135"/>
    </location>
</feature>
<feature type="transmembrane region" description="Helical" evidence="7">
    <location>
        <begin position="179"/>
        <end position="201"/>
    </location>
</feature>
<feature type="compositionally biased region" description="Basic and acidic residues" evidence="6">
    <location>
        <begin position="9"/>
        <end position="18"/>
    </location>
</feature>
<feature type="region of interest" description="Disordered" evidence="6">
    <location>
        <begin position="1"/>
        <end position="27"/>
    </location>
</feature>
<dbReference type="Proteomes" id="UP000799757">
    <property type="component" value="Unassembled WGS sequence"/>
</dbReference>
<dbReference type="Gene3D" id="1.20.1250.20">
    <property type="entry name" value="MFS general substrate transporter like domains"/>
    <property type="match status" value="1"/>
</dbReference>
<feature type="transmembrane region" description="Helical" evidence="7">
    <location>
        <begin position="358"/>
        <end position="376"/>
    </location>
</feature>
<dbReference type="GO" id="GO:0022857">
    <property type="term" value="F:transmembrane transporter activity"/>
    <property type="evidence" value="ECO:0007669"/>
    <property type="project" value="InterPro"/>
</dbReference>
<feature type="transmembrane region" description="Helical" evidence="7">
    <location>
        <begin position="48"/>
        <end position="74"/>
    </location>
</feature>
<sequence length="561" mass="60320">MASSFTEKPNNEEIERAPSSHNASTTVGERGFVTEGDELPKGYFYSPFFLGTTFAIGLNLMASTGGFALIAPVLGEISVALGPTNSIIWLSLVYTMGLAVGLTLVGRLSDIFGRRWFFIVGTAIASTGYSYAFIIGELVPVRYRFMFNAIIFIFSLPTAGFGAAISTAFILHTAAGWRWAYYLLIILNFLTTILYAVFYFPPTFHQKHGRDSVMQWLKNFDYVGLLLYTAGLVLFILGLSSGGSLYPWADAKVIAPLVVGFLCLVGLFLYETFRELKEPLIPMHFFRNRGWVASMLSLSLGASVYYSQAIVWPQMTTNVYAQGRVTWAGLVACLVGIGITIGEIIGGGVAKNFGHWKIQCICVITLGTLFLGLTALCTPETPKTAMAFIMIATTFIGWNEALVLPICTIAIRDQQEIGTAAGIAGSSRSAISTVASTVYSVVLTARVTETLSTQVPAKLIAAGLPASSIAEYMAAIAAGGSQKLLSKVQGLTPEIMSQGATAYRYAYADAYRTIFLVSLAFGGLAILVSFFIPDIDALMGGKVAATLSGREKEVDQTVKGV</sequence>